<evidence type="ECO:0000313" key="2">
    <source>
        <dbReference type="Proteomes" id="UP000078287"/>
    </source>
</evidence>
<proteinExistence type="predicted"/>
<evidence type="ECO:0008006" key="3">
    <source>
        <dbReference type="Google" id="ProtNLM"/>
    </source>
</evidence>
<reference evidence="1 2" key="1">
    <citation type="submission" date="2016-04" db="EMBL/GenBank/DDBJ databases">
        <title>Chloroflexus islandicus sp. nov., a thermophilic filamentous anoxygenic phototrophic bacterium from geyser Strokkur (Iceland).</title>
        <authorList>
            <person name="Gaisin V.A."/>
            <person name="Kalashnikov A.M."/>
            <person name="Sukhacheva M.V."/>
            <person name="Grouzdev D.S."/>
            <person name="Ivanov T.M."/>
            <person name="Kuznetsov B."/>
            <person name="Gorlenko V.M."/>
        </authorList>
    </citation>
    <scope>NUCLEOTIDE SEQUENCE [LARGE SCALE GENOMIC DNA]</scope>
    <source>
        <strain evidence="2">isl-2</strain>
    </source>
</reference>
<dbReference type="Pfam" id="PF14103">
    <property type="entry name" value="DUF4276"/>
    <property type="match status" value="1"/>
</dbReference>
<evidence type="ECO:0000313" key="1">
    <source>
        <dbReference type="EMBL" id="OAN45237.1"/>
    </source>
</evidence>
<dbReference type="RefSeq" id="WP_066787859.1">
    <property type="nucleotide sequence ID" value="NZ_LWQS01000057.1"/>
</dbReference>
<dbReference type="Proteomes" id="UP000078287">
    <property type="component" value="Unassembled WGS sequence"/>
</dbReference>
<dbReference type="EMBL" id="LWQS01000057">
    <property type="protein sequence ID" value="OAN45237.1"/>
    <property type="molecule type" value="Genomic_DNA"/>
</dbReference>
<comment type="caution">
    <text evidence="1">The sequence shown here is derived from an EMBL/GenBank/DDBJ whole genome shotgun (WGS) entry which is preliminary data.</text>
</comment>
<dbReference type="STRING" id="1707952.A6A03_15130"/>
<keyword evidence="2" id="KW-1185">Reference proteome</keyword>
<accession>A0A178MAM5</accession>
<dbReference type="InterPro" id="IPR025455">
    <property type="entry name" value="DUF4276"/>
</dbReference>
<name>A0A178MAM5_9CHLR</name>
<dbReference type="AlphaFoldDB" id="A0A178MAM5"/>
<sequence length="216" mass="24490">MKRILILCEGQTEESFVNDILNPHLVTYQRWAVPILAVTKRTATGSHRGGIVSYDKMRHDIIKLLRDSDARCVTTMIDYYGLPADFPGKAIVQGQSPHERVAALERALADDISDRRFYPFLMLHEFEALLFSAPDILKEHLRPSNPQRLFGSIAQFATPEEINDGPDTHPAARITRSKPDYSKRIDGILIAKAIGLATMRERCPHFDQWVGYLETC</sequence>
<protein>
    <recommendedName>
        <fullName evidence="3">DUF4276 family protein</fullName>
    </recommendedName>
</protein>
<dbReference type="OrthoDB" id="9801478at2"/>
<organism evidence="1 2">
    <name type="scientific">Chloroflexus islandicus</name>
    <dbReference type="NCBI Taxonomy" id="1707952"/>
    <lineage>
        <taxon>Bacteria</taxon>
        <taxon>Bacillati</taxon>
        <taxon>Chloroflexota</taxon>
        <taxon>Chloroflexia</taxon>
        <taxon>Chloroflexales</taxon>
        <taxon>Chloroflexineae</taxon>
        <taxon>Chloroflexaceae</taxon>
        <taxon>Chloroflexus</taxon>
    </lineage>
</organism>
<gene>
    <name evidence="1" type="ORF">A6A03_15130</name>
</gene>